<evidence type="ECO:0000256" key="5">
    <source>
        <dbReference type="ARBA" id="ARBA00038035"/>
    </source>
</evidence>
<reference evidence="9" key="1">
    <citation type="submission" date="2022-11" db="UniProtKB">
        <authorList>
            <consortium name="WormBaseParasite"/>
        </authorList>
    </citation>
    <scope>IDENTIFICATION</scope>
</reference>
<dbReference type="Gene3D" id="6.10.140.2120">
    <property type="match status" value="1"/>
</dbReference>
<evidence type="ECO:0000256" key="3">
    <source>
        <dbReference type="ARBA" id="ARBA00022777"/>
    </source>
</evidence>
<comment type="similarity">
    <text evidence="5">Belongs to the protein kinase superfamily. STE Ser/Thr protein kinase family. MAP kinase kinase subfamily.</text>
</comment>
<name>A0A914D723_9BILA</name>
<feature type="domain" description="Protein kinase" evidence="7">
    <location>
        <begin position="14"/>
        <end position="197"/>
    </location>
</feature>
<evidence type="ECO:0000313" key="9">
    <source>
        <dbReference type="WBParaSite" id="ACRNAN_scaffold1887.g27172.t1"/>
    </source>
</evidence>
<evidence type="ECO:0000313" key="8">
    <source>
        <dbReference type="Proteomes" id="UP000887540"/>
    </source>
</evidence>
<dbReference type="PROSITE" id="PS00108">
    <property type="entry name" value="PROTEIN_KINASE_ST"/>
    <property type="match status" value="1"/>
</dbReference>
<dbReference type="Gene3D" id="1.10.510.10">
    <property type="entry name" value="Transferase(Phosphotransferase) domain 1"/>
    <property type="match status" value="1"/>
</dbReference>
<dbReference type="GO" id="GO:0051403">
    <property type="term" value="P:stress-activated MAPK cascade"/>
    <property type="evidence" value="ECO:0007669"/>
    <property type="project" value="TreeGrafter"/>
</dbReference>
<dbReference type="WBParaSite" id="ACRNAN_scaffold1887.g27172.t1">
    <property type="protein sequence ID" value="ACRNAN_scaffold1887.g27172.t1"/>
    <property type="gene ID" value="ACRNAN_scaffold1887.g27172"/>
</dbReference>
<dbReference type="Proteomes" id="UP000887540">
    <property type="component" value="Unplaced"/>
</dbReference>
<dbReference type="GO" id="GO:0004708">
    <property type="term" value="F:MAP kinase kinase activity"/>
    <property type="evidence" value="ECO:0007669"/>
    <property type="project" value="UniProtKB-EC"/>
</dbReference>
<accession>A0A914D723</accession>
<dbReference type="PANTHER" id="PTHR48013:SF28">
    <property type="entry name" value="DUAL SPECIFICITY MITOGEN-ACTIVATED PROTEIN KINASE KINASE SEK-1"/>
    <property type="match status" value="1"/>
</dbReference>
<keyword evidence="4" id="KW-0067">ATP-binding</keyword>
<organism evidence="8 9">
    <name type="scientific">Acrobeloides nanus</name>
    <dbReference type="NCBI Taxonomy" id="290746"/>
    <lineage>
        <taxon>Eukaryota</taxon>
        <taxon>Metazoa</taxon>
        <taxon>Ecdysozoa</taxon>
        <taxon>Nematoda</taxon>
        <taxon>Chromadorea</taxon>
        <taxon>Rhabditida</taxon>
        <taxon>Tylenchina</taxon>
        <taxon>Cephalobomorpha</taxon>
        <taxon>Cephaloboidea</taxon>
        <taxon>Cephalobidae</taxon>
        <taxon>Acrobeloides</taxon>
    </lineage>
</organism>
<proteinExistence type="inferred from homology"/>
<dbReference type="InterPro" id="IPR000719">
    <property type="entry name" value="Prot_kinase_dom"/>
</dbReference>
<evidence type="ECO:0000256" key="4">
    <source>
        <dbReference type="ARBA" id="ARBA00022840"/>
    </source>
</evidence>
<evidence type="ECO:0000256" key="6">
    <source>
        <dbReference type="ARBA" id="ARBA00038999"/>
    </source>
</evidence>
<keyword evidence="8" id="KW-1185">Reference proteome</keyword>
<dbReference type="SUPFAM" id="SSF56112">
    <property type="entry name" value="Protein kinase-like (PK-like)"/>
    <property type="match status" value="1"/>
</dbReference>
<sequence>MAFIFTDLVDLDSHSDFLYYGVNNSSQMAKIVNQADILMHFLIFTPENELYYPRILEWAGDRVPLQKKTNQKVGLTFMSNTDRNKFNTTGKLNSTICDQIQTLQSKCKQDPQPMQNCPNIVNLYGFCVHELQVLLCMELMDLSLKELFLKVHEKGLTFSEDMIGYITVSIIDAMAFCKSKGIIHRDIKPPNILINYT</sequence>
<dbReference type="InterPro" id="IPR011009">
    <property type="entry name" value="Kinase-like_dom_sf"/>
</dbReference>
<dbReference type="AlphaFoldDB" id="A0A914D723"/>
<keyword evidence="1" id="KW-0808">Transferase</keyword>
<evidence type="ECO:0000256" key="1">
    <source>
        <dbReference type="ARBA" id="ARBA00022679"/>
    </source>
</evidence>
<dbReference type="Pfam" id="PF00069">
    <property type="entry name" value="Pkinase"/>
    <property type="match status" value="1"/>
</dbReference>
<dbReference type="InterPro" id="IPR008271">
    <property type="entry name" value="Ser/Thr_kinase_AS"/>
</dbReference>
<dbReference type="GO" id="GO:0005524">
    <property type="term" value="F:ATP binding"/>
    <property type="evidence" value="ECO:0007669"/>
    <property type="project" value="UniProtKB-KW"/>
</dbReference>
<dbReference type="EC" id="2.7.12.2" evidence="6"/>
<keyword evidence="2" id="KW-0547">Nucleotide-binding</keyword>
<protein>
    <recommendedName>
        <fullName evidence="6">mitogen-activated protein kinase kinase</fullName>
        <ecNumber evidence="6">2.7.12.2</ecNumber>
    </recommendedName>
</protein>
<evidence type="ECO:0000259" key="7">
    <source>
        <dbReference type="PROSITE" id="PS50011"/>
    </source>
</evidence>
<dbReference type="PROSITE" id="PS50011">
    <property type="entry name" value="PROTEIN_KINASE_DOM"/>
    <property type="match status" value="1"/>
</dbReference>
<keyword evidence="3" id="KW-0418">Kinase</keyword>
<evidence type="ECO:0000256" key="2">
    <source>
        <dbReference type="ARBA" id="ARBA00022741"/>
    </source>
</evidence>
<dbReference type="PANTHER" id="PTHR48013">
    <property type="entry name" value="DUAL SPECIFICITY MITOGEN-ACTIVATED PROTEIN KINASE KINASE 5-RELATED"/>
    <property type="match status" value="1"/>
</dbReference>